<dbReference type="GO" id="GO:0016579">
    <property type="term" value="P:protein deubiquitination"/>
    <property type="evidence" value="ECO:0007669"/>
    <property type="project" value="TreeGrafter"/>
</dbReference>
<evidence type="ECO:0000256" key="1">
    <source>
        <dbReference type="ARBA" id="ARBA00000707"/>
    </source>
</evidence>
<sequence length="200" mass="22231">MAQKLLNEENNILKQLRDGTAKFEIVSSPVPSVVSPFNPNSSFFGAGSSSTLFFARIGSSIGRQSAAMKKLERFSVHKVTGDGRCLFRALVKGMAYNKGVALNQREERENADELRMAVKEAICENVGDRKLYEEAIIVVTVDEPLQRYVFETLTENEDLEVFEFVSNAMIGCVILQLLQADCATRFLGRRIGTIGIIKVM</sequence>
<proteinExistence type="predicted"/>
<evidence type="ECO:0000256" key="3">
    <source>
        <dbReference type="RuleBase" id="RU367104"/>
    </source>
</evidence>
<dbReference type="EMBL" id="JAMSHJ010000002">
    <property type="protein sequence ID" value="KAI5436720.1"/>
    <property type="molecule type" value="Genomic_DNA"/>
</dbReference>
<comment type="caution">
    <text evidence="4">The sequence shown here is derived from an EMBL/GenBank/DDBJ whole genome shotgun (WGS) entry which is preliminary data.</text>
</comment>
<keyword evidence="3" id="KW-0645">Protease</keyword>
<dbReference type="Gramene" id="Psat02G0300600-T3">
    <property type="protein sequence ID" value="KAI5436720.1"/>
    <property type="gene ID" value="KIW84_023006"/>
</dbReference>
<evidence type="ECO:0000313" key="4">
    <source>
        <dbReference type="EMBL" id="KAI5436720.1"/>
    </source>
</evidence>
<keyword evidence="3" id="KW-0833">Ubl conjugation pathway</keyword>
<dbReference type="GO" id="GO:0005634">
    <property type="term" value="C:nucleus"/>
    <property type="evidence" value="ECO:0007669"/>
    <property type="project" value="TreeGrafter"/>
</dbReference>
<comment type="catalytic activity">
    <reaction evidence="1 3">
        <text>Thiol-dependent hydrolysis of ester, thioester, amide, peptide and isopeptide bonds formed by the C-terminal Gly of ubiquitin (a 76-residue protein attached to proteins as an intracellular targeting signal).</text>
        <dbReference type="EC" id="3.4.19.12"/>
    </reaction>
</comment>
<keyword evidence="5" id="KW-1185">Reference proteome</keyword>
<dbReference type="GO" id="GO:0036503">
    <property type="term" value="P:ERAD pathway"/>
    <property type="evidence" value="ECO:0007669"/>
    <property type="project" value="TreeGrafter"/>
</dbReference>
<evidence type="ECO:0000313" key="5">
    <source>
        <dbReference type="Proteomes" id="UP001058974"/>
    </source>
</evidence>
<dbReference type="PANTHER" id="PTHR13312">
    <property type="entry name" value="HIV-INDUCED PROTEIN-7-LIKE PROTEASE"/>
    <property type="match status" value="1"/>
</dbReference>
<protein>
    <recommendedName>
        <fullName evidence="3">Ubiquitin thioesterase OTU</fullName>
        <ecNumber evidence="3">3.4.19.12</ecNumber>
    </recommendedName>
</protein>
<dbReference type="EC" id="3.4.19.12" evidence="3"/>
<dbReference type="AlphaFoldDB" id="A0A9D4YFR3"/>
<keyword evidence="3" id="KW-0963">Cytoplasm</keyword>
<gene>
    <name evidence="4" type="ORF">KIW84_023006</name>
</gene>
<dbReference type="Proteomes" id="UP001058974">
    <property type="component" value="Chromosome 2"/>
</dbReference>
<dbReference type="GO" id="GO:0030968">
    <property type="term" value="P:endoplasmic reticulum unfolded protein response"/>
    <property type="evidence" value="ECO:0007669"/>
    <property type="project" value="TreeGrafter"/>
</dbReference>
<comment type="function">
    <text evidence="3">Hydrolase that can remove conjugated ubiquitin from proteins and may therefore play an important regulatory role at the level of protein turnover by preventing degradation.</text>
</comment>
<keyword evidence="3" id="KW-0788">Thiol protease</keyword>
<name>A0A9D4YFR3_PEA</name>
<organism evidence="4 5">
    <name type="scientific">Pisum sativum</name>
    <name type="common">Garden pea</name>
    <name type="synonym">Lathyrus oleraceus</name>
    <dbReference type="NCBI Taxonomy" id="3888"/>
    <lineage>
        <taxon>Eukaryota</taxon>
        <taxon>Viridiplantae</taxon>
        <taxon>Streptophyta</taxon>
        <taxon>Embryophyta</taxon>
        <taxon>Tracheophyta</taxon>
        <taxon>Spermatophyta</taxon>
        <taxon>Magnoliopsida</taxon>
        <taxon>eudicotyledons</taxon>
        <taxon>Gunneridae</taxon>
        <taxon>Pentapetalae</taxon>
        <taxon>rosids</taxon>
        <taxon>fabids</taxon>
        <taxon>Fabales</taxon>
        <taxon>Fabaceae</taxon>
        <taxon>Papilionoideae</taxon>
        <taxon>50 kb inversion clade</taxon>
        <taxon>NPAAA clade</taxon>
        <taxon>Hologalegina</taxon>
        <taxon>IRL clade</taxon>
        <taxon>Fabeae</taxon>
        <taxon>Lathyrus</taxon>
    </lineage>
</organism>
<comment type="subcellular location">
    <subcellularLocation>
        <location evidence="3">Cytoplasm</location>
    </subcellularLocation>
</comment>
<dbReference type="GO" id="GO:0004843">
    <property type="term" value="F:cysteine-type deubiquitinase activity"/>
    <property type="evidence" value="ECO:0007669"/>
    <property type="project" value="UniProtKB-UniRule"/>
</dbReference>
<evidence type="ECO:0000256" key="2">
    <source>
        <dbReference type="ARBA" id="ARBA00022801"/>
    </source>
</evidence>
<dbReference type="Gene3D" id="3.90.70.80">
    <property type="match status" value="1"/>
</dbReference>
<dbReference type="GO" id="GO:0005829">
    <property type="term" value="C:cytosol"/>
    <property type="evidence" value="ECO:0007669"/>
    <property type="project" value="TreeGrafter"/>
</dbReference>
<dbReference type="PANTHER" id="PTHR13312:SF3">
    <property type="entry name" value="OVARIAN TUMOR DOMAIN-CONTAINING DEUBIQUITINATING ENZYME 3"/>
    <property type="match status" value="1"/>
</dbReference>
<accession>A0A9D4YFR3</accession>
<reference evidence="4 5" key="1">
    <citation type="journal article" date="2022" name="Nat. Genet.">
        <title>Improved pea reference genome and pan-genome highlight genomic features and evolutionary characteristics.</title>
        <authorList>
            <person name="Yang T."/>
            <person name="Liu R."/>
            <person name="Luo Y."/>
            <person name="Hu S."/>
            <person name="Wang D."/>
            <person name="Wang C."/>
            <person name="Pandey M.K."/>
            <person name="Ge S."/>
            <person name="Xu Q."/>
            <person name="Li N."/>
            <person name="Li G."/>
            <person name="Huang Y."/>
            <person name="Saxena R.K."/>
            <person name="Ji Y."/>
            <person name="Li M."/>
            <person name="Yan X."/>
            <person name="He Y."/>
            <person name="Liu Y."/>
            <person name="Wang X."/>
            <person name="Xiang C."/>
            <person name="Varshney R.K."/>
            <person name="Ding H."/>
            <person name="Gao S."/>
            <person name="Zong X."/>
        </authorList>
    </citation>
    <scope>NUCLEOTIDE SEQUENCE [LARGE SCALE GENOMIC DNA]</scope>
    <source>
        <strain evidence="4 5">cv. Zhongwan 6</strain>
    </source>
</reference>
<keyword evidence="2 3" id="KW-0378">Hydrolase</keyword>